<dbReference type="EMBL" id="UAVU01000003">
    <property type="protein sequence ID" value="SQA98762.1"/>
    <property type="molecule type" value="Genomic_DNA"/>
</dbReference>
<keyword evidence="1" id="KW-0472">Membrane</keyword>
<dbReference type="AlphaFoldDB" id="A0A2X2SZX7"/>
<evidence type="ECO:0000313" key="2">
    <source>
        <dbReference type="EMBL" id="SQA98762.1"/>
    </source>
</evidence>
<proteinExistence type="predicted"/>
<name>A0A2X2SZX7_9ENTR</name>
<organism evidence="2 3">
    <name type="scientific">Cedecea neteri</name>
    <dbReference type="NCBI Taxonomy" id="158822"/>
    <lineage>
        <taxon>Bacteria</taxon>
        <taxon>Pseudomonadati</taxon>
        <taxon>Pseudomonadota</taxon>
        <taxon>Gammaproteobacteria</taxon>
        <taxon>Enterobacterales</taxon>
        <taxon>Enterobacteriaceae</taxon>
        <taxon>Cedecea</taxon>
    </lineage>
</organism>
<feature type="transmembrane region" description="Helical" evidence="1">
    <location>
        <begin position="46"/>
        <end position="66"/>
    </location>
</feature>
<evidence type="ECO:0000256" key="1">
    <source>
        <dbReference type="SAM" id="Phobius"/>
    </source>
</evidence>
<feature type="transmembrane region" description="Helical" evidence="1">
    <location>
        <begin position="72"/>
        <end position="90"/>
    </location>
</feature>
<keyword evidence="1" id="KW-0812">Transmembrane</keyword>
<dbReference type="InterPro" id="IPR036259">
    <property type="entry name" value="MFS_trans_sf"/>
</dbReference>
<gene>
    <name evidence="2" type="ORF">NCTC12120_02659</name>
</gene>
<accession>A0A2X2SZX7</accession>
<dbReference type="Proteomes" id="UP000251197">
    <property type="component" value="Unassembled WGS sequence"/>
</dbReference>
<dbReference type="SUPFAM" id="SSF103473">
    <property type="entry name" value="MFS general substrate transporter"/>
    <property type="match status" value="1"/>
</dbReference>
<evidence type="ECO:0000313" key="3">
    <source>
        <dbReference type="Proteomes" id="UP000251197"/>
    </source>
</evidence>
<keyword evidence="1" id="KW-1133">Transmembrane helix</keyword>
<reference evidence="2 3" key="1">
    <citation type="submission" date="2018-06" db="EMBL/GenBank/DDBJ databases">
        <authorList>
            <consortium name="Pathogen Informatics"/>
            <person name="Doyle S."/>
        </authorList>
    </citation>
    <scope>NUCLEOTIDE SEQUENCE [LARGE SCALE GENOMIC DNA]</scope>
    <source>
        <strain evidence="2 3">NCTC12120</strain>
    </source>
</reference>
<protein>
    <submittedName>
        <fullName evidence="2">Uncharacterized protein</fullName>
    </submittedName>
</protein>
<sequence>MIVIPTIVVGMGWLRWGFSACRAAWGVEAVRGHQPLHQKWRLRRSLGSILSGGTAPLVAAALLSWTGHWWPIALYFAVMAGIGLVTTFFARKPEVATSICRKTLFDLSQS</sequence>